<feature type="non-terminal residue" evidence="1">
    <location>
        <position position="1"/>
    </location>
</feature>
<accession>A0A7R8ZXP6</accession>
<dbReference type="EMBL" id="OB673845">
    <property type="protein sequence ID" value="CAD7235628.1"/>
    <property type="molecule type" value="Genomic_DNA"/>
</dbReference>
<protein>
    <submittedName>
        <fullName evidence="1">Uncharacterized protein</fullName>
    </submittedName>
</protein>
<organism evidence="1">
    <name type="scientific">Cyprideis torosa</name>
    <dbReference type="NCBI Taxonomy" id="163714"/>
    <lineage>
        <taxon>Eukaryota</taxon>
        <taxon>Metazoa</taxon>
        <taxon>Ecdysozoa</taxon>
        <taxon>Arthropoda</taxon>
        <taxon>Crustacea</taxon>
        <taxon>Oligostraca</taxon>
        <taxon>Ostracoda</taxon>
        <taxon>Podocopa</taxon>
        <taxon>Podocopida</taxon>
        <taxon>Cytherocopina</taxon>
        <taxon>Cytheroidea</taxon>
        <taxon>Cytherideidae</taxon>
        <taxon>Cyprideis</taxon>
    </lineage>
</organism>
<name>A0A7R8ZXP6_9CRUS</name>
<proteinExistence type="predicted"/>
<sequence length="180" mass="19339">APSLARSAPSLALSDPSFNRSAPSLARSAPSLTRSAPSIARFLITACYGDYMSICNSGKDCRKGLVCEPMGDHSMCTCGGSLQVEWIEALETCVIISRLNQECSIEDTIRCHPFDKTFCDMSLEPPKCQCTEGLKEKDGKCVEENNSMPLPCPDPENGATSLTGYSLLLTLSIMFTGVLA</sequence>
<gene>
    <name evidence="1" type="ORF">CTOB1V02_LOCUS13443</name>
</gene>
<dbReference type="AlphaFoldDB" id="A0A7R8ZXP6"/>
<evidence type="ECO:0000313" key="1">
    <source>
        <dbReference type="EMBL" id="CAD7235628.1"/>
    </source>
</evidence>
<reference evidence="1" key="1">
    <citation type="submission" date="2020-11" db="EMBL/GenBank/DDBJ databases">
        <authorList>
            <person name="Tran Van P."/>
        </authorList>
    </citation>
    <scope>NUCLEOTIDE SEQUENCE</scope>
</reference>